<dbReference type="SMART" id="SM00043">
    <property type="entry name" value="CY"/>
    <property type="match status" value="2"/>
</dbReference>
<dbReference type="GO" id="GO:0005576">
    <property type="term" value="C:extracellular region"/>
    <property type="evidence" value="ECO:0007669"/>
    <property type="project" value="UniProtKB-SubCell"/>
</dbReference>
<keyword evidence="2" id="KW-0964">Secreted</keyword>
<proteinExistence type="predicted"/>
<evidence type="ECO:0000256" key="7">
    <source>
        <dbReference type="SAM" id="MobiDB-lite"/>
    </source>
</evidence>
<accession>A0A3P9K3Y2</accession>
<feature type="domain" description="Cystatin fetuin-B-type" evidence="8">
    <location>
        <begin position="161"/>
        <end position="269"/>
    </location>
</feature>
<dbReference type="InterPro" id="IPR000010">
    <property type="entry name" value="Cystatin_dom"/>
</dbReference>
<dbReference type="InterPro" id="IPR046350">
    <property type="entry name" value="Cystatin_sf"/>
</dbReference>
<sequence length="423" mass="47110">MVQVYEEVDWLCVTEWALMMKICILGLLVLGCVHGAPVKEDLKPQSCDDPHAVKAAHVALTKINMERNDGYIFSLHRLSNVHHSMHGENGVVYYLTMDVVETNCSVLSRKDWKHCEARPTSDQPVYGQCKAAIFINKVHRVDRLYKYDCVIKPVPSARVSALCPDCPTLIRADNEQVQKTLSLSLDKFNKESGLKNRFDKLKITRALAGMAMQMYYIVEYTIQETTCAHNTEATEKCPLMTCEFAHKGFCKASLYSLPDNEQSINVECEIYEPEASERLTTATMTRTAMTTQHCLTMTTPTTTPKSTTITTRPMRKPTPTTTTTHTTTNQAVPTGTATTIPTSMESTMITSTHTTPLHTTTPATFPTTTMTTSTLRACTPMTTTTSSPWTTSTSMLTCMTMSITIITTAMAMRPRPTTHQWAA</sequence>
<dbReference type="InterPro" id="IPR025764">
    <property type="entry name" value="Cystatin_Fetuin_B"/>
</dbReference>
<reference key="1">
    <citation type="journal article" date="2007" name="Nature">
        <title>The medaka draft genome and insights into vertebrate genome evolution.</title>
        <authorList>
            <person name="Kasahara M."/>
            <person name="Naruse K."/>
            <person name="Sasaki S."/>
            <person name="Nakatani Y."/>
            <person name="Qu W."/>
            <person name="Ahsan B."/>
            <person name="Yamada T."/>
            <person name="Nagayasu Y."/>
            <person name="Doi K."/>
            <person name="Kasai Y."/>
            <person name="Jindo T."/>
            <person name="Kobayashi D."/>
            <person name="Shimada A."/>
            <person name="Toyoda A."/>
            <person name="Kuroki Y."/>
            <person name="Fujiyama A."/>
            <person name="Sasaki T."/>
            <person name="Shimizu A."/>
            <person name="Asakawa S."/>
            <person name="Shimizu N."/>
            <person name="Hashimoto S."/>
            <person name="Yang J."/>
            <person name="Lee Y."/>
            <person name="Matsushima K."/>
            <person name="Sugano S."/>
            <person name="Sakaizumi M."/>
            <person name="Narita T."/>
            <person name="Ohishi K."/>
            <person name="Haga S."/>
            <person name="Ohta F."/>
            <person name="Nomoto H."/>
            <person name="Nogata K."/>
            <person name="Morishita T."/>
            <person name="Endo T."/>
            <person name="Shin-I T."/>
            <person name="Takeda H."/>
            <person name="Morishita S."/>
            <person name="Kohara Y."/>
        </authorList>
    </citation>
    <scope>NUCLEOTIDE SEQUENCE [LARGE SCALE GENOMIC DNA]</scope>
    <source>
        <strain>Hd-rR</strain>
    </source>
</reference>
<dbReference type="FunFam" id="3.10.450.10:FF:000029">
    <property type="entry name" value="Fetuin B"/>
    <property type="match status" value="1"/>
</dbReference>
<evidence type="ECO:0000256" key="1">
    <source>
        <dbReference type="ARBA" id="ARBA00004613"/>
    </source>
</evidence>
<evidence type="ECO:0000313" key="9">
    <source>
        <dbReference type="Ensembl" id="ENSORLP00020003145.1"/>
    </source>
</evidence>
<dbReference type="FunFam" id="3.10.450.10:FF:000005">
    <property type="entry name" value="Histidine-rich glycoprotein"/>
    <property type="match status" value="1"/>
</dbReference>
<keyword evidence="6" id="KW-0325">Glycoprotein</keyword>
<dbReference type="PANTHER" id="PTHR13814">
    <property type="entry name" value="FETUIN"/>
    <property type="match status" value="1"/>
</dbReference>
<dbReference type="CDD" id="cd00042">
    <property type="entry name" value="CY"/>
    <property type="match status" value="2"/>
</dbReference>
<dbReference type="Proteomes" id="UP000265180">
    <property type="component" value="Chromosome 4"/>
</dbReference>
<evidence type="ECO:0000256" key="2">
    <source>
        <dbReference type="ARBA" id="ARBA00022525"/>
    </source>
</evidence>
<organism evidence="9 10">
    <name type="scientific">Oryzias latipes</name>
    <name type="common">Japanese rice fish</name>
    <name type="synonym">Japanese killifish</name>
    <dbReference type="NCBI Taxonomy" id="8090"/>
    <lineage>
        <taxon>Eukaryota</taxon>
        <taxon>Metazoa</taxon>
        <taxon>Chordata</taxon>
        <taxon>Craniata</taxon>
        <taxon>Vertebrata</taxon>
        <taxon>Euteleostomi</taxon>
        <taxon>Actinopterygii</taxon>
        <taxon>Neopterygii</taxon>
        <taxon>Teleostei</taxon>
        <taxon>Neoteleostei</taxon>
        <taxon>Acanthomorphata</taxon>
        <taxon>Ovalentaria</taxon>
        <taxon>Atherinomorphae</taxon>
        <taxon>Beloniformes</taxon>
        <taxon>Adrianichthyidae</taxon>
        <taxon>Oryziinae</taxon>
        <taxon>Oryzias</taxon>
    </lineage>
</organism>
<dbReference type="Gene3D" id="3.10.450.10">
    <property type="match status" value="2"/>
</dbReference>
<keyword evidence="5" id="KW-1015">Disulfide bond</keyword>
<reference evidence="9 10" key="2">
    <citation type="submission" date="2017-04" db="EMBL/GenBank/DDBJ databases">
        <title>CpG methylation of centromeres and impact of large insertions on vertebrate speciation.</title>
        <authorList>
            <person name="Ichikawa K."/>
            <person name="Yoshimura J."/>
            <person name="Morishita S."/>
        </authorList>
    </citation>
    <scope>NUCLEOTIDE SEQUENCE</scope>
    <source>
        <strain evidence="9 10">HNI</strain>
    </source>
</reference>
<dbReference type="GO" id="GO:0004869">
    <property type="term" value="F:cysteine-type endopeptidase inhibitor activity"/>
    <property type="evidence" value="ECO:0007669"/>
    <property type="project" value="InterPro"/>
</dbReference>
<reference evidence="9" key="4">
    <citation type="submission" date="2025-09" db="UniProtKB">
        <authorList>
            <consortium name="Ensembl"/>
        </authorList>
    </citation>
    <scope>IDENTIFICATION</scope>
    <source>
        <strain evidence="9">HNI</strain>
    </source>
</reference>
<evidence type="ECO:0000313" key="10">
    <source>
        <dbReference type="Proteomes" id="UP000265180"/>
    </source>
</evidence>
<evidence type="ECO:0000256" key="4">
    <source>
        <dbReference type="ARBA" id="ARBA00022737"/>
    </source>
</evidence>
<dbReference type="InterPro" id="IPR050735">
    <property type="entry name" value="Kininogen_Fetuin_HRG"/>
</dbReference>
<protein>
    <submittedName>
        <fullName evidence="9">Fetuin B</fullName>
    </submittedName>
</protein>
<evidence type="ECO:0000256" key="3">
    <source>
        <dbReference type="ARBA" id="ARBA00022729"/>
    </source>
</evidence>
<dbReference type="GO" id="GO:0060255">
    <property type="term" value="P:regulation of macromolecule metabolic process"/>
    <property type="evidence" value="ECO:0007669"/>
    <property type="project" value="UniProtKB-ARBA"/>
</dbReference>
<dbReference type="AlphaFoldDB" id="A0A3P9K3Y2"/>
<dbReference type="PROSITE" id="PS51530">
    <property type="entry name" value="CYSTATIN_FETUIN_B"/>
    <property type="match status" value="2"/>
</dbReference>
<feature type="region of interest" description="Disordered" evidence="7">
    <location>
        <begin position="297"/>
        <end position="339"/>
    </location>
</feature>
<feature type="domain" description="Cystatin fetuin-B-type" evidence="8">
    <location>
        <begin position="36"/>
        <end position="150"/>
    </location>
</feature>
<dbReference type="Ensembl" id="ENSORLT00020010107.1">
    <property type="protein sequence ID" value="ENSORLP00020003145.1"/>
    <property type="gene ID" value="ENSORLG00020003960.1"/>
</dbReference>
<comment type="subcellular location">
    <subcellularLocation>
        <location evidence="1">Secreted</location>
    </subcellularLocation>
</comment>
<reference evidence="9" key="3">
    <citation type="submission" date="2025-08" db="UniProtKB">
        <authorList>
            <consortium name="Ensembl"/>
        </authorList>
    </citation>
    <scope>IDENTIFICATION</scope>
    <source>
        <strain evidence="9">HNI</strain>
    </source>
</reference>
<evidence type="ECO:0000256" key="6">
    <source>
        <dbReference type="ARBA" id="ARBA00023180"/>
    </source>
</evidence>
<evidence type="ECO:0000256" key="5">
    <source>
        <dbReference type="ARBA" id="ARBA00023157"/>
    </source>
</evidence>
<keyword evidence="4" id="KW-0677">Repeat</keyword>
<dbReference type="SUPFAM" id="SSF54403">
    <property type="entry name" value="Cystatin/monellin"/>
    <property type="match status" value="2"/>
</dbReference>
<dbReference type="PANTHER" id="PTHR13814:SF10">
    <property type="entry name" value="FETUIN-B"/>
    <property type="match status" value="1"/>
</dbReference>
<evidence type="ECO:0000259" key="8">
    <source>
        <dbReference type="PROSITE" id="PS51530"/>
    </source>
</evidence>
<keyword evidence="3" id="KW-0732">Signal</keyword>
<dbReference type="Pfam" id="PF00031">
    <property type="entry name" value="Cystatin"/>
    <property type="match status" value="2"/>
</dbReference>
<name>A0A3P9K3Y2_ORYLA</name>